<comment type="subcellular location">
    <subcellularLocation>
        <location evidence="1">Membrane</location>
        <topology evidence="1">Single-pass membrane protein</topology>
    </subcellularLocation>
</comment>
<evidence type="ECO:0000256" key="3">
    <source>
        <dbReference type="ARBA" id="ARBA00022989"/>
    </source>
</evidence>
<feature type="compositionally biased region" description="Polar residues" evidence="5">
    <location>
        <begin position="189"/>
        <end position="221"/>
    </location>
</feature>
<feature type="transmembrane region" description="Helical" evidence="6">
    <location>
        <begin position="9"/>
        <end position="30"/>
    </location>
</feature>
<dbReference type="InterPro" id="IPR006260">
    <property type="entry name" value="TonB/TolA_C"/>
</dbReference>
<dbReference type="RefSeq" id="WP_096428157.1">
    <property type="nucleotide sequence ID" value="NZ_AP018042.1"/>
</dbReference>
<keyword evidence="3 6" id="KW-1133">Transmembrane helix</keyword>
<dbReference type="AlphaFoldDB" id="A0A1Y1CGS9"/>
<evidence type="ECO:0000313" key="7">
    <source>
        <dbReference type="EMBL" id="BAX79232.1"/>
    </source>
</evidence>
<evidence type="ECO:0000256" key="1">
    <source>
        <dbReference type="ARBA" id="ARBA00004167"/>
    </source>
</evidence>
<sequence length="317" mass="34530">MSNSKGKRIGFVGTIFFHVGLLALLFYLGFHTPLPLPEEEGILVNFGNTDQGLGKEDPAPSKSNTAVTAVSKPAEKPKPQITQSEPEKTTSSANEKILTQDSEDAPAIPSAEEIAKKKAEIEKNKKIKAEQDRLKKIQIEKKRQEEIKQQQEAEAERQRLAEIEKLRKEEAERQAKITNINNKAKNVFGQGTSTNSSQGKTFPSGNQGSPNGSPDSDNYNGSGLGNKGVSYDLQGRNSISIPKPQYNLQESGKVVVEITVDRNGKVVNARPGMPGSTTSNSTLFEAARKAAMKAIFNSDPKASAFQQGSITYHFQLD</sequence>
<evidence type="ECO:0000256" key="6">
    <source>
        <dbReference type="SAM" id="Phobius"/>
    </source>
</evidence>
<organism evidence="7 8">
    <name type="scientific">Labilibaculum antarcticum</name>
    <dbReference type="NCBI Taxonomy" id="1717717"/>
    <lineage>
        <taxon>Bacteria</taxon>
        <taxon>Pseudomonadati</taxon>
        <taxon>Bacteroidota</taxon>
        <taxon>Bacteroidia</taxon>
        <taxon>Marinilabiliales</taxon>
        <taxon>Marinifilaceae</taxon>
        <taxon>Labilibaculum</taxon>
    </lineage>
</organism>
<feature type="compositionally biased region" description="Polar residues" evidence="5">
    <location>
        <begin position="80"/>
        <end position="100"/>
    </location>
</feature>
<gene>
    <name evidence="7" type="ORF">ALGA_0843</name>
</gene>
<dbReference type="KEGG" id="mbas:ALGA_0843"/>
<feature type="compositionally biased region" description="Low complexity" evidence="5">
    <location>
        <begin position="177"/>
        <end position="186"/>
    </location>
</feature>
<keyword evidence="8" id="KW-1185">Reference proteome</keyword>
<evidence type="ECO:0000313" key="8">
    <source>
        <dbReference type="Proteomes" id="UP000218267"/>
    </source>
</evidence>
<evidence type="ECO:0008006" key="9">
    <source>
        <dbReference type="Google" id="ProtNLM"/>
    </source>
</evidence>
<feature type="region of interest" description="Disordered" evidence="5">
    <location>
        <begin position="47"/>
        <end position="107"/>
    </location>
</feature>
<protein>
    <recommendedName>
        <fullName evidence="9">Energy transducer TonB</fullName>
    </recommendedName>
</protein>
<reference evidence="7 8" key="1">
    <citation type="journal article" date="2018" name="Mar. Genomics">
        <title>Complete genome sequence of Marinifilaceae bacterium strain SPP2, isolated from the Antarctic marine sediment.</title>
        <authorList>
            <person name="Watanabe M."/>
            <person name="Kojima H."/>
            <person name="Fukui M."/>
        </authorList>
    </citation>
    <scope>NUCLEOTIDE SEQUENCE [LARGE SCALE GENOMIC DNA]</scope>
    <source>
        <strain evidence="7 8">SPP2</strain>
    </source>
</reference>
<evidence type="ECO:0000256" key="4">
    <source>
        <dbReference type="ARBA" id="ARBA00023136"/>
    </source>
</evidence>
<evidence type="ECO:0000256" key="2">
    <source>
        <dbReference type="ARBA" id="ARBA00022692"/>
    </source>
</evidence>
<name>A0A1Y1CGS9_9BACT</name>
<dbReference type="EMBL" id="AP018042">
    <property type="protein sequence ID" value="BAX79232.1"/>
    <property type="molecule type" value="Genomic_DNA"/>
</dbReference>
<accession>A0A1Y1CGS9</accession>
<keyword evidence="2 6" id="KW-0812">Transmembrane</keyword>
<dbReference type="GO" id="GO:0016020">
    <property type="term" value="C:membrane"/>
    <property type="evidence" value="ECO:0007669"/>
    <property type="project" value="UniProtKB-SubCell"/>
</dbReference>
<dbReference type="OrthoDB" id="9786892at2"/>
<evidence type="ECO:0000256" key="5">
    <source>
        <dbReference type="SAM" id="MobiDB-lite"/>
    </source>
</evidence>
<dbReference type="Proteomes" id="UP000218267">
    <property type="component" value="Chromosome"/>
</dbReference>
<reference evidence="8" key="2">
    <citation type="journal article" date="2020" name="Antonie Van Leeuwenhoek">
        <title>Labilibaculum antarcticum sp. nov., a novel facultative anaerobic, psychrotorelant bacterium isolated from marine sediment of Antarctica.</title>
        <authorList>
            <person name="Watanabe M."/>
            <person name="Kojima H."/>
            <person name="Fukui M."/>
        </authorList>
    </citation>
    <scope>NUCLEOTIDE SEQUENCE [LARGE SCALE GENOMIC DNA]</scope>
    <source>
        <strain evidence="8">SPP2</strain>
    </source>
</reference>
<keyword evidence="4 6" id="KW-0472">Membrane</keyword>
<proteinExistence type="predicted"/>
<dbReference type="NCBIfam" id="TIGR01352">
    <property type="entry name" value="tonB_Cterm"/>
    <property type="match status" value="1"/>
</dbReference>
<feature type="region of interest" description="Disordered" evidence="5">
    <location>
        <begin position="177"/>
        <end position="231"/>
    </location>
</feature>